<evidence type="ECO:0000256" key="2">
    <source>
        <dbReference type="SAM" id="MobiDB-lite"/>
    </source>
</evidence>
<feature type="region of interest" description="Disordered" evidence="2">
    <location>
        <begin position="744"/>
        <end position="764"/>
    </location>
</feature>
<evidence type="ECO:0000256" key="1">
    <source>
        <dbReference type="SAM" id="Coils"/>
    </source>
</evidence>
<feature type="coiled-coil region" evidence="1">
    <location>
        <begin position="843"/>
        <end position="884"/>
    </location>
</feature>
<feature type="coiled-coil region" evidence="1">
    <location>
        <begin position="2015"/>
        <end position="2325"/>
    </location>
</feature>
<dbReference type="Proteomes" id="UP000008672">
    <property type="component" value="Unassembled WGS sequence"/>
</dbReference>
<feature type="coiled-coil region" evidence="1">
    <location>
        <begin position="1606"/>
        <end position="1674"/>
    </location>
</feature>
<reference evidence="3" key="2">
    <citation type="submission" date="2025-08" db="UniProtKB">
        <authorList>
            <consortium name="Ensembl"/>
        </authorList>
    </citation>
    <scope>IDENTIFICATION</scope>
</reference>
<keyword evidence="1" id="KW-0175">Coiled coil</keyword>
<name>H3A6C5_LATCH</name>
<feature type="coiled-coil region" evidence="1">
    <location>
        <begin position="913"/>
        <end position="999"/>
    </location>
</feature>
<keyword evidence="4" id="KW-1185">Reference proteome</keyword>
<dbReference type="HOGENOM" id="CLU_229445_0_0_1"/>
<proteinExistence type="predicted"/>
<feature type="coiled-coil region" evidence="1">
    <location>
        <begin position="392"/>
        <end position="445"/>
    </location>
</feature>
<feature type="coiled-coil region" evidence="1">
    <location>
        <begin position="1935"/>
        <end position="1969"/>
    </location>
</feature>
<protein>
    <submittedName>
        <fullName evidence="3">Uncharacterized protein</fullName>
    </submittedName>
</protein>
<feature type="coiled-coil region" evidence="1">
    <location>
        <begin position="1156"/>
        <end position="1197"/>
    </location>
</feature>
<sequence>SKMNLKSTTSEEVAAQKYELKSMLLKKHSENEQQQKTILRLKESNLQLNNIIKEQHINIYEQLNEKKLKESKITLELKEKKEQLQKNVQDLWTENSQLHTSVTDKSSQLALLEIQKKHLYHKITDLQRWNTKLKVAISEGDKQKDALKDIILNMKGANAKLKYKIVKLMEEKKTSETEESNIQVLTTKVKLEEKNNKMKGTIKELKDKIQKMEAAALNFEHLRHKLDSAEMQKKELTFKSLEMQKANSQLLAANRKLEEEKTKLKITIEEIQGENQQMKASLIDLEKLRYDSKEIATQNWRLALENSAIQEANTYLQAAKVKLEKENNQMKELNNLKHEIETTETQNKDFILNNTQLQKTKTQSLAAKGYLEETNEEECTDLEMFKHEQWALETKKEELKTVEMQKENMQLMTAKDKLEKENDKMKELRSEIKTLQSERTFMVKDSEEYEAEKENNAVNSEAKVIQDRSHQRDIFVTQPNNREAQYKAEGSQENETNNYLQTTSSNRNLPAPSEGEMHLNISRKTSELQKKKTFLEDETNKKNPQLELFNFNLHEKNIQKEVTRSKNKSLLTSDVKLVNESSKLQANAYCIKDTAEKTEESKMLQDCGLKISEGKNKKTEHKSLEIIAHDVHLQENKDYLQTQQPDLQSIKEDTKQLPKSCASRLQEYANEIVAKEPKNKNILPNMLKALQNNAEMHNTITSLNTATRKVEQKHNMLPGDSLKNSQLGTTVFDARDITYSHQIQTQNIQNTEPEKKKQLDTSDSQLQDNTNNIIAFHSQHNHSTTTTTTNNNNNHNNVLEELEKHSNDNLQKQAQDWQNDKQENYILTSKIREVQGSKAKQLIEQCEEKFKNLETSIADLKCVITEEQKESQNLKNEKKSENSSVKSINYQVLTNNQIQSPKQSEIRSEENLRLQIESQRKEFDTEKSKLENKIVELNSNIELLNKNVKNCEKEIKMRSKMNQLIHAAEEEKGQLELMMDELLQENTRLQHIINDHEERATVKVRETEEKMKTTKVQGEEKLNEKHFELMVPVSDIAKLQEIINVLQNRNNKLQETIEVYGADKALLEEALIHVDDELAEARSHFQKQERTLQIKLNAAKEMIRKLQSENDKLVNNELQLQRNLTKLGEQRLLLLDMIPCKKGYSVNEIKSHEPDNTRMEHTKESLQQSVRELSDTNNKLQSEIKKLKENIFSLHGKEEGKWACRDTVKDKNKETSIRESKNKSNLVADISDSQVQVDSKTELWLKDKTKAGGMQEELKGSAAPDDQTKVGNVGTEEVKELQEENKRLKHDIQQHKEQSTFFQNTVSSLNEKLSEHINCSKVEENFINEKKITEQQNVLLQNTVNMLQKDNKKLVESQVTFENDNHLLNERISKLCQMLNENRQFSKREYESDQEEKKHEEQHNQIDLRVLNTANEPQETIQPFPDGSEDLQARVLELQEIANDLQEKCLLELELCKHDNRVMVEDQKDSSLQEKCKDYQVSNEKSILTIQNLEKEKQLLKETVLDLINKLCNEHKLFSCTESQTNNTEDQKAYSKQGIEELLQNNAYLNAIIFEENIGKNSMIYHQYEETDVQEMNNYRKLQDKLKEKVTLNSHTKAEITGVEEIKELQEKNYKLRINNHELKEQTTFLENMVRSLKEKLDKQINYNKNERAVEMLQENNEKLGQSLTNVDKDKHLLSARVSELQQKLTEFQHFNANITVKQVHEFKISPDKEQSSESIDVNVKMINTNIELQETVQTLKSANEDLQVKALELQETVNNLKSELRNLGNQLKVSDQNNTCLQEKCKHYSTRNLELQKSVGDISETITKEMSKNASLIETVKLLQMKNEESKLTIEELEKEKNILKDTVAELQQMQSSEHKPPIDKTNHNEDEKVFLKSGIKENNVSIHQHLHEESKQSDGQQELNNCTELQDKLKGINTLDDKTKVEVKEANKIKGLQEENKNLQIVIQKLKQQNAFFENQVFTLQEKLEKQTNYNKDEDSLINQKRITEEKNSLLQKAVTILQDNNEKLLESHIILEKDNSLLNARISELQQKLNEMCENNEKSKQTLEELERENTEVKETKNLQDEIKKLKSNNQELKEQMTFFENLAFSLKAKLDQQINNKNENNQNKKINLEEENKNVETQSFINGNEDLQANILELQETVQSLKEQKHLLELQFYNSDSQEKSKSTRMTEIIKLLQISNEKSQLTIEVLEKEKKKTKDTISDLQDKVGDEQKLYGNTEGTPEIKELQQENMKLKINVQELKEQKTIFENAVKILQENNRENYVLKAKISELQQKPTELQHLYINDKQVNENVNVLTNENEDLQAEISELLTQLAKNEDVMNNSPNHSEKNIDSQKSYQQKVVLTITERGSLKVLEEENRLLKSTILDLQTNL</sequence>
<feature type="region of interest" description="Disordered" evidence="2">
    <location>
        <begin position="1386"/>
        <end position="1405"/>
    </location>
</feature>
<gene>
    <name evidence="3" type="primary">LOC102357263</name>
</gene>
<dbReference type="EMBL" id="AFYH01102478">
    <property type="status" value="NOT_ANNOTATED_CDS"/>
    <property type="molecule type" value="Genomic_DNA"/>
</dbReference>
<dbReference type="Ensembl" id="ENSLACT00000005242.1">
    <property type="protein sequence ID" value="ENSLACP00000005196.1"/>
    <property type="gene ID" value="ENSLACG00000004615.1"/>
</dbReference>
<dbReference type="InParanoid" id="H3A6C5"/>
<feature type="coiled-coil region" evidence="1">
    <location>
        <begin position="1730"/>
        <end position="1778"/>
    </location>
</feature>
<organism evidence="3 4">
    <name type="scientific">Latimeria chalumnae</name>
    <name type="common">Coelacanth</name>
    <dbReference type="NCBI Taxonomy" id="7897"/>
    <lineage>
        <taxon>Eukaryota</taxon>
        <taxon>Metazoa</taxon>
        <taxon>Chordata</taxon>
        <taxon>Craniata</taxon>
        <taxon>Vertebrata</taxon>
        <taxon>Euteleostomi</taxon>
        <taxon>Coelacanthiformes</taxon>
        <taxon>Coelacanthidae</taxon>
        <taxon>Latimeria</taxon>
    </lineage>
</organism>
<reference evidence="3" key="3">
    <citation type="submission" date="2025-09" db="UniProtKB">
        <authorList>
            <consortium name="Ensembl"/>
        </authorList>
    </citation>
    <scope>IDENTIFICATION</scope>
</reference>
<dbReference type="STRING" id="7897.ENSLACP00000005196"/>
<feature type="coiled-coil region" evidence="1">
    <location>
        <begin position="1821"/>
        <end position="1858"/>
    </location>
</feature>
<feature type="coiled-coil region" evidence="1">
    <location>
        <begin position="1036"/>
        <end position="1123"/>
    </location>
</feature>
<evidence type="ECO:0000313" key="4">
    <source>
        <dbReference type="Proteomes" id="UP000008672"/>
    </source>
</evidence>
<evidence type="ECO:0000313" key="3">
    <source>
        <dbReference type="Ensembl" id="ENSLACP00000005196.1"/>
    </source>
</evidence>
<accession>H3A6C5</accession>
<feature type="coiled-coil region" evidence="1">
    <location>
        <begin position="1483"/>
        <end position="1510"/>
    </location>
</feature>
<feature type="coiled-coil region" evidence="1">
    <location>
        <begin position="188"/>
        <end position="353"/>
    </location>
</feature>
<reference evidence="4" key="1">
    <citation type="submission" date="2011-08" db="EMBL/GenBank/DDBJ databases">
        <title>The draft genome of Latimeria chalumnae.</title>
        <authorList>
            <person name="Di Palma F."/>
            <person name="Alfoldi J."/>
            <person name="Johnson J."/>
            <person name="Berlin A."/>
            <person name="Gnerre S."/>
            <person name="Jaffe D."/>
            <person name="MacCallum I."/>
            <person name="Young S."/>
            <person name="Walker B.J."/>
            <person name="Lander E."/>
            <person name="Lindblad-Toh K."/>
        </authorList>
    </citation>
    <scope>NUCLEOTIDE SEQUENCE [LARGE SCALE GENOMIC DNA]</scope>
    <source>
        <strain evidence="4">Wild caught</strain>
    </source>
</reference>